<dbReference type="EMBL" id="BCTA01000069">
    <property type="protein sequence ID" value="GAT11467.1"/>
    <property type="molecule type" value="Genomic_DNA"/>
</dbReference>
<dbReference type="CDD" id="cd01148">
    <property type="entry name" value="TroA_a"/>
    <property type="match status" value="1"/>
</dbReference>
<comment type="similarity">
    <text evidence="1">Belongs to the bacterial solute-binding protein 8 family.</text>
</comment>
<comment type="caution">
    <text evidence="5">The sequence shown here is derived from an EMBL/GenBank/DDBJ whole genome shotgun (WGS) entry which is preliminary data.</text>
</comment>
<dbReference type="PANTHER" id="PTHR30535:SF7">
    <property type="entry name" value="IRON(III) DICITRATE-BINDING PROTEIN"/>
    <property type="match status" value="1"/>
</dbReference>
<dbReference type="InterPro" id="IPR002491">
    <property type="entry name" value="ABC_transptr_periplasmic_BD"/>
</dbReference>
<reference evidence="5" key="2">
    <citation type="submission" date="2020-07" db="EMBL/GenBank/DDBJ databases">
        <authorList>
            <person name="Pettersson B.M.F."/>
            <person name="Behra P.R.K."/>
            <person name="Ramesh M."/>
            <person name="Das S."/>
            <person name="Dasgupta S."/>
            <person name="Kirsebom L.A."/>
        </authorList>
    </citation>
    <scope>NUCLEOTIDE SEQUENCE</scope>
    <source>
        <strain evidence="5">DSM 44203</strain>
    </source>
</reference>
<reference evidence="5" key="3">
    <citation type="journal article" date="2022" name="BMC Genomics">
        <title>Comparative genome analysis of mycobacteria focusing on tRNA and non-coding RNA.</title>
        <authorList>
            <person name="Behra P.R.K."/>
            <person name="Pettersson B.M.F."/>
            <person name="Ramesh M."/>
            <person name="Das S."/>
            <person name="Dasgupta S."/>
            <person name="Kirsebom L.A."/>
        </authorList>
    </citation>
    <scope>NUCLEOTIDE SEQUENCE</scope>
    <source>
        <strain evidence="5">DSM 44203</strain>
    </source>
</reference>
<dbReference type="Proteomes" id="UP001207528">
    <property type="component" value="Unassembled WGS sequence"/>
</dbReference>
<evidence type="ECO:0000313" key="5">
    <source>
        <dbReference type="EMBL" id="MCV7024533.1"/>
    </source>
</evidence>
<dbReference type="RefSeq" id="WP_067394040.1">
    <property type="nucleotide sequence ID" value="NZ_BCTA01000069.1"/>
</dbReference>
<name>A0AAW5SKB6_MYCNV</name>
<evidence type="ECO:0000256" key="1">
    <source>
        <dbReference type="ARBA" id="ARBA00008814"/>
    </source>
</evidence>
<dbReference type="SUPFAM" id="SSF53807">
    <property type="entry name" value="Helical backbone' metal receptor"/>
    <property type="match status" value="1"/>
</dbReference>
<accession>A0AAW5SKB6</accession>
<dbReference type="PROSITE" id="PS50983">
    <property type="entry name" value="FE_B12_PBP"/>
    <property type="match status" value="1"/>
</dbReference>
<protein>
    <submittedName>
        <fullName evidence="5">ABC transporter substrate-binding protein</fullName>
    </submittedName>
    <submittedName>
        <fullName evidence="4">Iron chelate uptake ABC transporter, solute-binding protein</fullName>
    </submittedName>
</protein>
<dbReference type="Gene3D" id="3.40.50.1980">
    <property type="entry name" value="Nitrogenase molybdenum iron protein domain"/>
    <property type="match status" value="2"/>
</dbReference>
<evidence type="ECO:0000256" key="2">
    <source>
        <dbReference type="SAM" id="SignalP"/>
    </source>
</evidence>
<proteinExistence type="inferred from homology"/>
<feature type="signal peptide" evidence="2">
    <location>
        <begin position="1"/>
        <end position="23"/>
    </location>
</feature>
<keyword evidence="6" id="KW-1185">Reference proteome</keyword>
<dbReference type="InterPro" id="IPR050902">
    <property type="entry name" value="ABC_Transporter_SBP"/>
</dbReference>
<organism evidence="5 7">
    <name type="scientific">Mycolicibacterium novocastrense</name>
    <name type="common">Mycobacterium novocastrense</name>
    <dbReference type="NCBI Taxonomy" id="59813"/>
    <lineage>
        <taxon>Bacteria</taxon>
        <taxon>Bacillati</taxon>
        <taxon>Actinomycetota</taxon>
        <taxon>Actinomycetes</taxon>
        <taxon>Mycobacteriales</taxon>
        <taxon>Mycobacteriaceae</taxon>
        <taxon>Mycolicibacterium</taxon>
    </lineage>
</organism>
<dbReference type="Proteomes" id="UP000069773">
    <property type="component" value="Unassembled WGS sequence"/>
</dbReference>
<evidence type="ECO:0000313" key="6">
    <source>
        <dbReference type="Proteomes" id="UP000069773"/>
    </source>
</evidence>
<gene>
    <name evidence="5" type="ORF">H7I77_14460</name>
    <name evidence="4" type="ORF">RMCN_4600</name>
</gene>
<dbReference type="AlphaFoldDB" id="A0AAW5SKB6"/>
<sequence length="326" mass="35597">MAVRRHLAAAVISALLCTSCGTATPPTDTTADDGLAGFPVTVTNCGITTTYDRPPRRAVALNQHSVETMLALGLEKSMVGTAFLDDRVLPEYRDAYEAIPVIAEDYPSYETLLAAEPDFVYGGWASAFDEKEGRGRERLKKVGIDTHLNPENCSAEPMTLSAVDDEIRTIGRIFGVGDRADREVERQRRTLRETRHHVRGVVPVDVAVYDSGEATVFTSGGQGIGNQIIESAGGRNVFADVPKVWADVSFEQFAERAPEAILIYDYGEQSVEQKKRFLLGNPVLQRVPAIRDQRFAVLPLSEITAGVRVGRAVKSLAEQLHPELTG</sequence>
<dbReference type="EMBL" id="JACKTI010000038">
    <property type="protein sequence ID" value="MCV7024533.1"/>
    <property type="molecule type" value="Genomic_DNA"/>
</dbReference>
<feature type="domain" description="Fe/B12 periplasmic-binding" evidence="3">
    <location>
        <begin position="57"/>
        <end position="326"/>
    </location>
</feature>
<dbReference type="Pfam" id="PF01497">
    <property type="entry name" value="Peripla_BP_2"/>
    <property type="match status" value="1"/>
</dbReference>
<feature type="chain" id="PRO_5044026087" evidence="2">
    <location>
        <begin position="24"/>
        <end position="326"/>
    </location>
</feature>
<dbReference type="PANTHER" id="PTHR30535">
    <property type="entry name" value="VITAMIN B12-BINDING PROTEIN"/>
    <property type="match status" value="1"/>
</dbReference>
<evidence type="ECO:0000313" key="4">
    <source>
        <dbReference type="EMBL" id="GAT11467.1"/>
    </source>
</evidence>
<reference evidence="4 6" key="1">
    <citation type="journal article" date="2016" name="Genome Announc.">
        <title>Draft Genome Sequences of Five Rapidly Growing Mycobacterium Species, M. thermoresistibile, M. fortuitum subsp. acetamidolyticum, M. canariasense, M. brisbanense, and M. novocastrense.</title>
        <authorList>
            <person name="Katahira K."/>
            <person name="Ogura Y."/>
            <person name="Gotoh Y."/>
            <person name="Hayashi T."/>
        </authorList>
    </citation>
    <scope>NUCLEOTIDE SEQUENCE [LARGE SCALE GENOMIC DNA]</scope>
    <source>
        <strain evidence="4 6">JCM18114</strain>
    </source>
</reference>
<evidence type="ECO:0000259" key="3">
    <source>
        <dbReference type="PROSITE" id="PS50983"/>
    </source>
</evidence>
<evidence type="ECO:0000313" key="7">
    <source>
        <dbReference type="Proteomes" id="UP001207528"/>
    </source>
</evidence>
<keyword evidence="2" id="KW-0732">Signal</keyword>